<evidence type="ECO:0000256" key="15">
    <source>
        <dbReference type="ARBA" id="ARBA00023180"/>
    </source>
</evidence>
<evidence type="ECO:0000256" key="13">
    <source>
        <dbReference type="ARBA" id="ARBA00023136"/>
    </source>
</evidence>
<comment type="subcellular location">
    <subcellularLocation>
        <location evidence="1">Cell membrane</location>
        <topology evidence="1">Single-pass type I membrane protein</topology>
    </subcellularLocation>
</comment>
<evidence type="ECO:0000256" key="18">
    <source>
        <dbReference type="PROSITE-ProRule" id="PRU10141"/>
    </source>
</evidence>
<comment type="catalytic activity">
    <reaction evidence="17">
        <text>L-seryl-[protein] + ATP = O-phospho-L-seryl-[protein] + ADP + H(+)</text>
        <dbReference type="Rhea" id="RHEA:17989"/>
        <dbReference type="Rhea" id="RHEA-COMP:9863"/>
        <dbReference type="Rhea" id="RHEA-COMP:11604"/>
        <dbReference type="ChEBI" id="CHEBI:15378"/>
        <dbReference type="ChEBI" id="CHEBI:29999"/>
        <dbReference type="ChEBI" id="CHEBI:30616"/>
        <dbReference type="ChEBI" id="CHEBI:83421"/>
        <dbReference type="ChEBI" id="CHEBI:456216"/>
        <dbReference type="EC" id="2.7.11.1"/>
    </reaction>
</comment>
<dbReference type="OrthoDB" id="4062651at2759"/>
<proteinExistence type="predicted"/>
<dbReference type="InterPro" id="IPR000719">
    <property type="entry name" value="Prot_kinase_dom"/>
</dbReference>
<evidence type="ECO:0000256" key="11">
    <source>
        <dbReference type="ARBA" id="ARBA00022840"/>
    </source>
</evidence>
<keyword evidence="9 18" id="KW-0547">Nucleotide-binding</keyword>
<evidence type="ECO:0000256" key="2">
    <source>
        <dbReference type="ARBA" id="ARBA00012513"/>
    </source>
</evidence>
<dbReference type="GO" id="GO:0004674">
    <property type="term" value="F:protein serine/threonine kinase activity"/>
    <property type="evidence" value="ECO:0007669"/>
    <property type="project" value="UniProtKB-KW"/>
</dbReference>
<dbReference type="AlphaFoldDB" id="A0A9N7MVK9"/>
<evidence type="ECO:0000256" key="16">
    <source>
        <dbReference type="ARBA" id="ARBA00047899"/>
    </source>
</evidence>
<keyword evidence="4" id="KW-0723">Serine/threonine-protein kinase</keyword>
<evidence type="ECO:0000256" key="9">
    <source>
        <dbReference type="ARBA" id="ARBA00022741"/>
    </source>
</evidence>
<dbReference type="PROSITE" id="PS50011">
    <property type="entry name" value="PROTEIN_KINASE_DOM"/>
    <property type="match status" value="1"/>
</dbReference>
<keyword evidence="5" id="KW-0597">Phosphoprotein</keyword>
<evidence type="ECO:0000313" key="22">
    <source>
        <dbReference type="EMBL" id="CAA0817211.1"/>
    </source>
</evidence>
<keyword evidence="3" id="KW-1003">Cell membrane</keyword>
<evidence type="ECO:0000256" key="10">
    <source>
        <dbReference type="ARBA" id="ARBA00022777"/>
    </source>
</evidence>
<feature type="compositionally biased region" description="Low complexity" evidence="19">
    <location>
        <begin position="600"/>
        <end position="617"/>
    </location>
</feature>
<protein>
    <recommendedName>
        <fullName evidence="2">non-specific serine/threonine protein kinase</fullName>
        <ecNumber evidence="2">2.7.11.1</ecNumber>
    </recommendedName>
</protein>
<evidence type="ECO:0000259" key="21">
    <source>
        <dbReference type="PROSITE" id="PS50011"/>
    </source>
</evidence>
<dbReference type="InterPro" id="IPR008271">
    <property type="entry name" value="Ser/Thr_kinase_AS"/>
</dbReference>
<evidence type="ECO:0000256" key="17">
    <source>
        <dbReference type="ARBA" id="ARBA00048679"/>
    </source>
</evidence>
<name>A0A9N7MVK9_STRHE</name>
<dbReference type="FunFam" id="1.10.510.10:FF:000161">
    <property type="entry name" value="Wall-associated receptor kinase-like 20"/>
    <property type="match status" value="1"/>
</dbReference>
<feature type="binding site" evidence="18">
    <location>
        <position position="322"/>
    </location>
    <ligand>
        <name>ATP</name>
        <dbReference type="ChEBI" id="CHEBI:30616"/>
    </ligand>
</feature>
<keyword evidence="10 22" id="KW-0418">Kinase</keyword>
<keyword evidence="23" id="KW-1185">Reference proteome</keyword>
<keyword evidence="13" id="KW-0472">Membrane</keyword>
<evidence type="ECO:0000256" key="1">
    <source>
        <dbReference type="ARBA" id="ARBA00004251"/>
    </source>
</evidence>
<evidence type="ECO:0000256" key="8">
    <source>
        <dbReference type="ARBA" id="ARBA00022729"/>
    </source>
</evidence>
<evidence type="ECO:0000256" key="19">
    <source>
        <dbReference type="SAM" id="MobiDB-lite"/>
    </source>
</evidence>
<dbReference type="EMBL" id="CACSLK010015718">
    <property type="protein sequence ID" value="CAA0817211.1"/>
    <property type="molecule type" value="Genomic_DNA"/>
</dbReference>
<keyword evidence="14" id="KW-0675">Receptor</keyword>
<evidence type="ECO:0000256" key="3">
    <source>
        <dbReference type="ARBA" id="ARBA00022475"/>
    </source>
</evidence>
<keyword evidence="12" id="KW-1133">Transmembrane helix</keyword>
<evidence type="ECO:0000256" key="12">
    <source>
        <dbReference type="ARBA" id="ARBA00022989"/>
    </source>
</evidence>
<feature type="domain" description="Protein kinase" evidence="21">
    <location>
        <begin position="294"/>
        <end position="566"/>
    </location>
</feature>
<dbReference type="SUPFAM" id="SSF56112">
    <property type="entry name" value="Protein kinase-like (PK-like)"/>
    <property type="match status" value="1"/>
</dbReference>
<organism evidence="22 23">
    <name type="scientific">Striga hermonthica</name>
    <name type="common">Purple witchweed</name>
    <name type="synonym">Buchnera hermonthica</name>
    <dbReference type="NCBI Taxonomy" id="68872"/>
    <lineage>
        <taxon>Eukaryota</taxon>
        <taxon>Viridiplantae</taxon>
        <taxon>Streptophyta</taxon>
        <taxon>Embryophyta</taxon>
        <taxon>Tracheophyta</taxon>
        <taxon>Spermatophyta</taxon>
        <taxon>Magnoliopsida</taxon>
        <taxon>eudicotyledons</taxon>
        <taxon>Gunneridae</taxon>
        <taxon>Pentapetalae</taxon>
        <taxon>asterids</taxon>
        <taxon>lamiids</taxon>
        <taxon>Lamiales</taxon>
        <taxon>Orobanchaceae</taxon>
        <taxon>Buchnereae</taxon>
        <taxon>Striga</taxon>
    </lineage>
</organism>
<evidence type="ECO:0000256" key="7">
    <source>
        <dbReference type="ARBA" id="ARBA00022692"/>
    </source>
</evidence>
<reference evidence="22" key="1">
    <citation type="submission" date="2019-12" db="EMBL/GenBank/DDBJ databases">
        <authorList>
            <person name="Scholes J."/>
        </authorList>
    </citation>
    <scope>NUCLEOTIDE SEQUENCE</scope>
</reference>
<dbReference type="Gene3D" id="1.10.510.10">
    <property type="entry name" value="Transferase(Phosphotransferase) domain 1"/>
    <property type="match status" value="1"/>
</dbReference>
<dbReference type="EC" id="2.7.11.1" evidence="2"/>
<dbReference type="SMART" id="SM00220">
    <property type="entry name" value="S_TKc"/>
    <property type="match status" value="1"/>
</dbReference>
<evidence type="ECO:0000256" key="14">
    <source>
        <dbReference type="ARBA" id="ARBA00023170"/>
    </source>
</evidence>
<dbReference type="PROSITE" id="PS00108">
    <property type="entry name" value="PROTEIN_KINASE_ST"/>
    <property type="match status" value="1"/>
</dbReference>
<dbReference type="Proteomes" id="UP001153555">
    <property type="component" value="Unassembled WGS sequence"/>
</dbReference>
<comment type="catalytic activity">
    <reaction evidence="16">
        <text>L-threonyl-[protein] + ATP = O-phospho-L-threonyl-[protein] + ADP + H(+)</text>
        <dbReference type="Rhea" id="RHEA:46608"/>
        <dbReference type="Rhea" id="RHEA-COMP:11060"/>
        <dbReference type="Rhea" id="RHEA-COMP:11605"/>
        <dbReference type="ChEBI" id="CHEBI:15378"/>
        <dbReference type="ChEBI" id="CHEBI:30013"/>
        <dbReference type="ChEBI" id="CHEBI:30616"/>
        <dbReference type="ChEBI" id="CHEBI:61977"/>
        <dbReference type="ChEBI" id="CHEBI:456216"/>
        <dbReference type="EC" id="2.7.11.1"/>
    </reaction>
</comment>
<keyword evidence="15" id="KW-0325">Glycoprotein</keyword>
<feature type="chain" id="PRO_5040190863" description="non-specific serine/threonine protein kinase" evidence="20">
    <location>
        <begin position="23"/>
        <end position="617"/>
    </location>
</feature>
<evidence type="ECO:0000256" key="20">
    <source>
        <dbReference type="SAM" id="SignalP"/>
    </source>
</evidence>
<accession>A0A9N7MVK9</accession>
<evidence type="ECO:0000256" key="5">
    <source>
        <dbReference type="ARBA" id="ARBA00022553"/>
    </source>
</evidence>
<evidence type="ECO:0000256" key="4">
    <source>
        <dbReference type="ARBA" id="ARBA00022527"/>
    </source>
</evidence>
<dbReference type="Pfam" id="PF07714">
    <property type="entry name" value="PK_Tyr_Ser-Thr"/>
    <property type="match status" value="1"/>
</dbReference>
<dbReference type="InterPro" id="IPR001245">
    <property type="entry name" value="Ser-Thr/Tyr_kinase_cat_dom"/>
</dbReference>
<sequence>MELARTVIFVFIPLLFVNRADSSCPSSFECGELGTLEFPLSNRRDCGLFMVENCTAPYPVVHFRAADDGHPYTIMRRLSANRFLIIDELMRLYLRTSVCFGLRNLSLPVSPLASFSVTPNMTAFLCSNQLSYEPNFEHYHSTNCSPLQVYYRYPSDHVPDNVPSDCSVIQVPVGSGRNSDNLTDVISFEYVVEWNVSEDCYECHHGGGKCLTNHMNQFHCDRGASGGGVLLIMSFAVASYVLWQRKKKMNNDYLLSRSLSFDPSSKSDVEGGGSFYFGIPIFSYAELEEATSNFDPSKELGDGGFGTVYHGKLRDGREVAIKRLYEHNYRRVEQFMNEIKILTALRHQNLVSLYGCTSRRSRELLLVYEYIPNGTVADHLHGKKQKQAHLPWPVRLRIALETATALAYLHKSDIIHRDVKTNNILLDASFRVKVADFGLSRLFPNDVTHVSTAPQGTPGYVDPDYHQCYHLTDKSDVYSFGVVLIELISSMPAVDITRHRHEINLANMALNRIQRCEFADLIDPVLGYGTDAEVARMTTAVAELAFRCLQLDKDLRPPMDEVVEFLRDVAGNLGKVAQSPETDESVLLKDKDLQASSPKTVTDTWASSSSTTSSSVS</sequence>
<dbReference type="GO" id="GO:0005886">
    <property type="term" value="C:plasma membrane"/>
    <property type="evidence" value="ECO:0007669"/>
    <property type="project" value="UniProtKB-SubCell"/>
</dbReference>
<dbReference type="PROSITE" id="PS00107">
    <property type="entry name" value="PROTEIN_KINASE_ATP"/>
    <property type="match status" value="1"/>
</dbReference>
<dbReference type="InterPro" id="IPR011009">
    <property type="entry name" value="Kinase-like_dom_sf"/>
</dbReference>
<evidence type="ECO:0000313" key="23">
    <source>
        <dbReference type="Proteomes" id="UP001153555"/>
    </source>
</evidence>
<dbReference type="FunFam" id="3.30.200.20:FF:000214">
    <property type="entry name" value="WAK1-OsWAK receptor-like cytoplasmic kinase (OsWAK-RLCK)"/>
    <property type="match status" value="1"/>
</dbReference>
<feature type="region of interest" description="Disordered" evidence="19">
    <location>
        <begin position="579"/>
        <end position="617"/>
    </location>
</feature>
<keyword evidence="7" id="KW-0812">Transmembrane</keyword>
<comment type="caution">
    <text evidence="22">The sequence shown here is derived from an EMBL/GenBank/DDBJ whole genome shotgun (WGS) entry which is preliminary data.</text>
</comment>
<keyword evidence="8 20" id="KW-0732">Signal</keyword>
<gene>
    <name evidence="22" type="ORF">SHERM_16878</name>
</gene>
<dbReference type="GO" id="GO:0005524">
    <property type="term" value="F:ATP binding"/>
    <property type="evidence" value="ECO:0007669"/>
    <property type="project" value="UniProtKB-UniRule"/>
</dbReference>
<dbReference type="PANTHER" id="PTHR46008:SF2">
    <property type="entry name" value="LEAF RUST 10 DISEASE-RESISTANCE LOCUS RECEPTOR-LIKE PROTEIN KINASE-LIKE 1.4"/>
    <property type="match status" value="1"/>
</dbReference>
<dbReference type="Gene3D" id="3.30.200.20">
    <property type="entry name" value="Phosphorylase Kinase, domain 1"/>
    <property type="match status" value="1"/>
</dbReference>
<evidence type="ECO:0000256" key="6">
    <source>
        <dbReference type="ARBA" id="ARBA00022679"/>
    </source>
</evidence>
<dbReference type="InterPro" id="IPR017441">
    <property type="entry name" value="Protein_kinase_ATP_BS"/>
</dbReference>
<dbReference type="PANTHER" id="PTHR46008">
    <property type="entry name" value="LEAF RUST 10 DISEASE-RESISTANCE LOCUS RECEPTOR-LIKE PROTEIN KINASE-LIKE 1.4"/>
    <property type="match status" value="1"/>
</dbReference>
<feature type="signal peptide" evidence="20">
    <location>
        <begin position="1"/>
        <end position="22"/>
    </location>
</feature>
<keyword evidence="6" id="KW-0808">Transferase</keyword>
<keyword evidence="11 18" id="KW-0067">ATP-binding</keyword>